<organism evidence="1 2">
    <name type="scientific">Zhihengliuella flava</name>
    <dbReference type="NCBI Taxonomy" id="1285193"/>
    <lineage>
        <taxon>Bacteria</taxon>
        <taxon>Bacillati</taxon>
        <taxon>Actinomycetota</taxon>
        <taxon>Actinomycetes</taxon>
        <taxon>Micrococcales</taxon>
        <taxon>Micrococcaceae</taxon>
        <taxon>Zhihengliuella</taxon>
    </lineage>
</organism>
<keyword evidence="2" id="KW-1185">Reference proteome</keyword>
<accession>A0A931DBL1</accession>
<name>A0A931DBL1_9MICC</name>
<gene>
    <name evidence="1" type="ORF">IW252_001308</name>
</gene>
<dbReference type="AlphaFoldDB" id="A0A931DBL1"/>
<dbReference type="EMBL" id="JADOTZ010000001">
    <property type="protein sequence ID" value="MBG6084541.1"/>
    <property type="molecule type" value="Genomic_DNA"/>
</dbReference>
<proteinExistence type="predicted"/>
<evidence type="ECO:0000313" key="1">
    <source>
        <dbReference type="EMBL" id="MBG6084541.1"/>
    </source>
</evidence>
<sequence>MELGFTENVSCDALLTRAEMWCIGAQMGRRPGADGMQEGGSAVDYVHACGEILRADLRDGAALAHVDVEVQGCRYTLLVPPESVDAVEPMVGSLAGVAVMFAGPVRQDAAGRAYVHAQEFGIPVTVLAGPRGVRDGLRF</sequence>
<comment type="caution">
    <text evidence="1">The sequence shown here is derived from an EMBL/GenBank/DDBJ whole genome shotgun (WGS) entry which is preliminary data.</text>
</comment>
<evidence type="ECO:0000313" key="2">
    <source>
        <dbReference type="Proteomes" id="UP000625033"/>
    </source>
</evidence>
<dbReference type="Proteomes" id="UP000625033">
    <property type="component" value="Unassembled WGS sequence"/>
</dbReference>
<protein>
    <submittedName>
        <fullName evidence="1">Uncharacterized protein</fullName>
    </submittedName>
</protein>
<reference evidence="1" key="1">
    <citation type="submission" date="2020-11" db="EMBL/GenBank/DDBJ databases">
        <title>Sequencing the genomes of 1000 actinobacteria strains.</title>
        <authorList>
            <person name="Klenk H.-P."/>
        </authorList>
    </citation>
    <scope>NUCLEOTIDE SEQUENCE</scope>
    <source>
        <strain evidence="1">DSM 26152</strain>
    </source>
</reference>